<keyword evidence="7" id="KW-1185">Reference proteome</keyword>
<dbReference type="InterPro" id="IPR036861">
    <property type="entry name" value="Endochitinase-like_sf"/>
</dbReference>
<feature type="domain" description="Chitin-binding type-1" evidence="5">
    <location>
        <begin position="237"/>
        <end position="289"/>
    </location>
</feature>
<dbReference type="Proteomes" id="UP000774617">
    <property type="component" value="Unassembled WGS sequence"/>
</dbReference>
<keyword evidence="2" id="KW-1015">Disulfide bond</keyword>
<dbReference type="InterPro" id="IPR001002">
    <property type="entry name" value="Chitin-bd_1"/>
</dbReference>
<evidence type="ECO:0000313" key="6">
    <source>
        <dbReference type="EMBL" id="KAH7063218.1"/>
    </source>
</evidence>
<keyword evidence="4" id="KW-0732">Signal</keyword>
<evidence type="ECO:0000256" key="2">
    <source>
        <dbReference type="PROSITE-ProRule" id="PRU00261"/>
    </source>
</evidence>
<evidence type="ECO:0000256" key="3">
    <source>
        <dbReference type="SAM" id="MobiDB-lite"/>
    </source>
</evidence>
<dbReference type="CDD" id="cd11618">
    <property type="entry name" value="ChtBD1_1"/>
    <property type="match status" value="1"/>
</dbReference>
<dbReference type="SUPFAM" id="SSF57016">
    <property type="entry name" value="Plant lectins/antimicrobial peptides"/>
    <property type="match status" value="1"/>
</dbReference>
<accession>A0ABQ8GRV6</accession>
<proteinExistence type="predicted"/>
<dbReference type="EMBL" id="JAGTJR010000002">
    <property type="protein sequence ID" value="KAH7063218.1"/>
    <property type="molecule type" value="Genomic_DNA"/>
</dbReference>
<protein>
    <recommendedName>
        <fullName evidence="5">Chitin-binding type-1 domain-containing protein</fullName>
    </recommendedName>
</protein>
<organism evidence="6 7">
    <name type="scientific">Macrophomina phaseolina</name>
    <dbReference type="NCBI Taxonomy" id="35725"/>
    <lineage>
        <taxon>Eukaryota</taxon>
        <taxon>Fungi</taxon>
        <taxon>Dikarya</taxon>
        <taxon>Ascomycota</taxon>
        <taxon>Pezizomycotina</taxon>
        <taxon>Dothideomycetes</taxon>
        <taxon>Dothideomycetes incertae sedis</taxon>
        <taxon>Botryosphaeriales</taxon>
        <taxon>Botryosphaeriaceae</taxon>
        <taxon>Macrophomina</taxon>
    </lineage>
</organism>
<comment type="caution">
    <text evidence="2">Lacks conserved residue(s) required for the propagation of feature annotation.</text>
</comment>
<name>A0ABQ8GRV6_9PEZI</name>
<evidence type="ECO:0000256" key="4">
    <source>
        <dbReference type="SAM" id="SignalP"/>
    </source>
</evidence>
<reference evidence="6 7" key="1">
    <citation type="journal article" date="2021" name="Nat. Commun.">
        <title>Genetic determinants of endophytism in the Arabidopsis root mycobiome.</title>
        <authorList>
            <person name="Mesny F."/>
            <person name="Miyauchi S."/>
            <person name="Thiergart T."/>
            <person name="Pickel B."/>
            <person name="Atanasova L."/>
            <person name="Karlsson M."/>
            <person name="Huettel B."/>
            <person name="Barry K.W."/>
            <person name="Haridas S."/>
            <person name="Chen C."/>
            <person name="Bauer D."/>
            <person name="Andreopoulos W."/>
            <person name="Pangilinan J."/>
            <person name="LaButti K."/>
            <person name="Riley R."/>
            <person name="Lipzen A."/>
            <person name="Clum A."/>
            <person name="Drula E."/>
            <person name="Henrissat B."/>
            <person name="Kohler A."/>
            <person name="Grigoriev I.V."/>
            <person name="Martin F.M."/>
            <person name="Hacquard S."/>
        </authorList>
    </citation>
    <scope>NUCLEOTIDE SEQUENCE [LARGE SCALE GENOMIC DNA]</scope>
    <source>
        <strain evidence="6 7">MPI-SDFR-AT-0080</strain>
    </source>
</reference>
<feature type="disulfide bond" evidence="2">
    <location>
        <begin position="262"/>
        <end position="276"/>
    </location>
</feature>
<feature type="compositionally biased region" description="Low complexity" evidence="3">
    <location>
        <begin position="166"/>
        <end position="221"/>
    </location>
</feature>
<evidence type="ECO:0000313" key="7">
    <source>
        <dbReference type="Proteomes" id="UP000774617"/>
    </source>
</evidence>
<keyword evidence="1 2" id="KW-0147">Chitin-binding</keyword>
<sequence length="566" mass="58018">MLHKPASALPLSILLFIRPCYGQQASSFPSSPLTPGSALRTIGNSTYTLLCEQVDQNALSPYVTTHLATDIRDIDACMALCDSFGQTCEIALWDITRVTPCTLLTAVPLAQAPPPPGGKCYAAKINGSPPVSISAPVSFAPAPESTSLSIPLANLSLSGLLSTTASEDISSTTSTAEYDSTTSTDASEATSTSTSSESDETTSSSTEDASATTTTESSDTDVAPTSTLVSTQPERTNLLCGPAWPDITLRDCPQSDANFGRCCSRFGFCGNETAFCGYGCLSGFGSCEPPLQDQPIQVPSYSSSSSTSSTSISSLSTSSSLSAPSQASTLPFPVWSAIPYYDTYYWLPAPPVNVWPSVAIPSVAQQSVQPLQPSIGIVPSPFFISHAVPFSSPEAVLPAPSFASVAFSEMPVPVLSNSPVLDASSSGSSSALLLATFSVHTPKPVLPNPPVIDVSSGAASSSDIAGLAISAVASIEPLLPTDLASAPLSVDVASNPLSFDFGSGALSIDVASASLSILTEVSVSDQFSSVSSFVSPLPNGPNPPVVDPSSFSSPFFSASATVSFVA</sequence>
<gene>
    <name evidence="6" type="ORF">B0J12DRAFT_694140</name>
</gene>
<dbReference type="PROSITE" id="PS50941">
    <property type="entry name" value="CHIT_BIND_I_2"/>
    <property type="match status" value="1"/>
</dbReference>
<feature type="signal peptide" evidence="4">
    <location>
        <begin position="1"/>
        <end position="22"/>
    </location>
</feature>
<comment type="caution">
    <text evidence="6">The sequence shown here is derived from an EMBL/GenBank/DDBJ whole genome shotgun (WGS) entry which is preliminary data.</text>
</comment>
<feature type="region of interest" description="Disordered" evidence="3">
    <location>
        <begin position="166"/>
        <end position="231"/>
    </location>
</feature>
<evidence type="ECO:0000256" key="1">
    <source>
        <dbReference type="ARBA" id="ARBA00022669"/>
    </source>
</evidence>
<evidence type="ECO:0000259" key="5">
    <source>
        <dbReference type="PROSITE" id="PS50941"/>
    </source>
</evidence>
<dbReference type="Gene3D" id="3.30.60.10">
    <property type="entry name" value="Endochitinase-like"/>
    <property type="match status" value="1"/>
</dbReference>
<feature type="chain" id="PRO_5046146088" description="Chitin-binding type-1 domain-containing protein" evidence="4">
    <location>
        <begin position="23"/>
        <end position="566"/>
    </location>
</feature>